<evidence type="ECO:0000313" key="4">
    <source>
        <dbReference type="Proteomes" id="UP000184089"/>
    </source>
</evidence>
<keyword evidence="1" id="KW-0812">Transmembrane</keyword>
<dbReference type="RefSeq" id="WP_143161549.1">
    <property type="nucleotide sequence ID" value="NZ_FQVY01000001.1"/>
</dbReference>
<keyword evidence="1" id="KW-1133">Transmembrane helix</keyword>
<feature type="transmembrane region" description="Helical" evidence="1">
    <location>
        <begin position="180"/>
        <end position="202"/>
    </location>
</feature>
<reference evidence="3" key="2">
    <citation type="submission" date="2016-11" db="EMBL/GenBank/DDBJ databases">
        <authorList>
            <person name="Varghese N."/>
            <person name="Submissions S."/>
        </authorList>
    </citation>
    <scope>NUCLEOTIDE SEQUENCE</scope>
    <source>
        <strain evidence="3">DSM 4029</strain>
    </source>
</reference>
<evidence type="ECO:0000313" key="2">
    <source>
        <dbReference type="EMBL" id="MZL69477.1"/>
    </source>
</evidence>
<proteinExistence type="predicted"/>
<evidence type="ECO:0000256" key="1">
    <source>
        <dbReference type="SAM" id="Phobius"/>
    </source>
</evidence>
<reference evidence="2 5" key="3">
    <citation type="journal article" date="2019" name="Nat. Med.">
        <title>A library of human gut bacterial isolates paired with longitudinal multiomics data enables mechanistic microbiome research.</title>
        <authorList>
            <person name="Poyet M."/>
            <person name="Groussin M."/>
            <person name="Gibbons S.M."/>
            <person name="Avila-Pacheco J."/>
            <person name="Jiang X."/>
            <person name="Kearney S.M."/>
            <person name="Perrotta A.R."/>
            <person name="Berdy B."/>
            <person name="Zhao S."/>
            <person name="Lieberman T.D."/>
            <person name="Swanson P.K."/>
            <person name="Smith M."/>
            <person name="Roesemann S."/>
            <person name="Alexander J.E."/>
            <person name="Rich S.A."/>
            <person name="Livny J."/>
            <person name="Vlamakis H."/>
            <person name="Clish C."/>
            <person name="Bullock K."/>
            <person name="Deik A."/>
            <person name="Scott J."/>
            <person name="Pierce K.A."/>
            <person name="Xavier R.J."/>
            <person name="Alm E.J."/>
        </authorList>
    </citation>
    <scope>NUCLEOTIDE SEQUENCE [LARGE SCALE GENOMIC DNA]</scope>
    <source>
        <strain evidence="2 5">BIOML-A2</strain>
    </source>
</reference>
<feature type="transmembrane region" description="Helical" evidence="1">
    <location>
        <begin position="20"/>
        <end position="42"/>
    </location>
</feature>
<dbReference type="EMBL" id="WWVX01000004">
    <property type="protein sequence ID" value="MZL69477.1"/>
    <property type="molecule type" value="Genomic_DNA"/>
</dbReference>
<reference evidence="4" key="1">
    <citation type="submission" date="2016-11" db="EMBL/GenBank/DDBJ databases">
        <authorList>
            <person name="Jaros S."/>
            <person name="Januszkiewicz K."/>
            <person name="Wedrychowicz H."/>
        </authorList>
    </citation>
    <scope>NUCLEOTIDE SEQUENCE [LARGE SCALE GENOMIC DNA]</scope>
    <source>
        <strain evidence="4">DSM 4029</strain>
    </source>
</reference>
<keyword evidence="5" id="KW-1185">Reference proteome</keyword>
<dbReference type="EMBL" id="FQVY01000001">
    <property type="protein sequence ID" value="SHF75664.1"/>
    <property type="molecule type" value="Genomic_DNA"/>
</dbReference>
<name>A0AAQ1MBL4_9FIRM</name>
<accession>A0AAQ1MBL4</accession>
<dbReference type="PROSITE" id="PS51257">
    <property type="entry name" value="PROKAR_LIPOPROTEIN"/>
    <property type="match status" value="1"/>
</dbReference>
<gene>
    <name evidence="2" type="ORF">GT747_06860</name>
    <name evidence="3" type="ORF">SAMN05444424_0577</name>
</gene>
<dbReference type="AlphaFoldDB" id="A0AAQ1MBL4"/>
<organism evidence="3 4">
    <name type="scientific">Bittarella massiliensis</name>
    <name type="common">ex Durand et al. 2017</name>
    <dbReference type="NCBI Taxonomy" id="1720313"/>
    <lineage>
        <taxon>Bacteria</taxon>
        <taxon>Bacillati</taxon>
        <taxon>Bacillota</taxon>
        <taxon>Clostridia</taxon>
        <taxon>Eubacteriales</taxon>
        <taxon>Oscillospiraceae</taxon>
        <taxon>Bittarella (ex Durand et al. 2017)</taxon>
    </lineage>
</organism>
<feature type="transmembrane region" description="Helical" evidence="1">
    <location>
        <begin position="76"/>
        <end position="103"/>
    </location>
</feature>
<evidence type="ECO:0000313" key="5">
    <source>
        <dbReference type="Proteomes" id="UP000474718"/>
    </source>
</evidence>
<sequence>MRRTRHPARRPHRNRRGSAVNPLLLSLAITFVLGCVAGSLLVPGLPWAEAGSGASACSWVRCAISSRWQDVLSQGVLAPLAILLGLYGCSFSGIGVPFCYLFLAVQGASTGLTGGYLYFYHGVSGAVFNLLILLMPTVLCAGALLLFARNCAGVSYLVCKDLFWGEKEELGQPFRRLTHSLGVATALIVASAVLKLLSFWAFSSYIQV</sequence>
<evidence type="ECO:0000313" key="3">
    <source>
        <dbReference type="EMBL" id="SHF75664.1"/>
    </source>
</evidence>
<protein>
    <recommendedName>
        <fullName evidence="6">Stage II sporulation protein M</fullName>
    </recommendedName>
</protein>
<dbReference type="Proteomes" id="UP000474718">
    <property type="component" value="Unassembled WGS sequence"/>
</dbReference>
<keyword evidence="1" id="KW-0472">Membrane</keyword>
<comment type="caution">
    <text evidence="3">The sequence shown here is derived from an EMBL/GenBank/DDBJ whole genome shotgun (WGS) entry which is preliminary data.</text>
</comment>
<dbReference type="Proteomes" id="UP000184089">
    <property type="component" value="Unassembled WGS sequence"/>
</dbReference>
<evidence type="ECO:0008006" key="6">
    <source>
        <dbReference type="Google" id="ProtNLM"/>
    </source>
</evidence>